<dbReference type="InterPro" id="IPR006311">
    <property type="entry name" value="TAT_signal"/>
</dbReference>
<evidence type="ECO:0000313" key="1">
    <source>
        <dbReference type="EMBL" id="MFC5946727.1"/>
    </source>
</evidence>
<name>A0ABW1I2Y8_9PSEU</name>
<dbReference type="InterPro" id="IPR015943">
    <property type="entry name" value="WD40/YVTN_repeat-like_dom_sf"/>
</dbReference>
<protein>
    <submittedName>
        <fullName evidence="1">Uncharacterized protein</fullName>
    </submittedName>
</protein>
<dbReference type="SUPFAM" id="SSF63825">
    <property type="entry name" value="YWTD domain"/>
    <property type="match status" value="1"/>
</dbReference>
<proteinExistence type="predicted"/>
<dbReference type="RefSeq" id="WP_379562879.1">
    <property type="nucleotide sequence ID" value="NZ_JBHSQK010000001.1"/>
</dbReference>
<evidence type="ECO:0000313" key="2">
    <source>
        <dbReference type="Proteomes" id="UP001596119"/>
    </source>
</evidence>
<dbReference type="PROSITE" id="PS51318">
    <property type="entry name" value="TAT"/>
    <property type="match status" value="1"/>
</dbReference>
<reference evidence="2" key="1">
    <citation type="journal article" date="2019" name="Int. J. Syst. Evol. Microbiol.">
        <title>The Global Catalogue of Microorganisms (GCM) 10K type strain sequencing project: providing services to taxonomists for standard genome sequencing and annotation.</title>
        <authorList>
            <consortium name="The Broad Institute Genomics Platform"/>
            <consortium name="The Broad Institute Genome Sequencing Center for Infectious Disease"/>
            <person name="Wu L."/>
            <person name="Ma J."/>
        </authorList>
    </citation>
    <scope>NUCLEOTIDE SEQUENCE [LARGE SCALE GENOMIC DNA]</scope>
    <source>
        <strain evidence="2">CGMCC 4.7397</strain>
    </source>
</reference>
<sequence length="412" mass="43856">MSETPHAFSRRALGTHALFAVGGLAVGAAATSVAVTGAADAAPSSLPVRRSFTEYRLPEATQTHEIAWIGGSRLALVTQMSDSTLIKLWLDRDSERVTDERAFTVGSPTSELHGLAPSRAYPGLVWATLQRDNKILLLDPQVDDVGKEPTVVRSIDVPAPGFGPHQVNEIGDHVWAGLKYPSPQTGKFYVLAVNHTDPADRTLYECLPQPVFEAQEPASGLIYASQDASSSIMQIEPASGRTRQIPVPPEVGQNPVGLVRCEGRLEGVWVTLAGSDTASTGAFGRIRADGRPVWFRLSSHLGRGAALLHLADATTPDGPPALWLLSTSLLNVNSPDALIHVTFNDDVTAVVNEEFVALPTQTAKAHRVLPLTKTVLVSEWNSSTVAQLEYTAATSGSWDKGLPAAAGTGHVH</sequence>
<accession>A0ABW1I2Y8</accession>
<dbReference type="Proteomes" id="UP001596119">
    <property type="component" value="Unassembled WGS sequence"/>
</dbReference>
<dbReference type="EMBL" id="JBHSQK010000001">
    <property type="protein sequence ID" value="MFC5946727.1"/>
    <property type="molecule type" value="Genomic_DNA"/>
</dbReference>
<comment type="caution">
    <text evidence="1">The sequence shown here is derived from an EMBL/GenBank/DDBJ whole genome shotgun (WGS) entry which is preliminary data.</text>
</comment>
<organism evidence="1 2">
    <name type="scientific">Pseudonocardia lutea</name>
    <dbReference type="NCBI Taxonomy" id="2172015"/>
    <lineage>
        <taxon>Bacteria</taxon>
        <taxon>Bacillati</taxon>
        <taxon>Actinomycetota</taxon>
        <taxon>Actinomycetes</taxon>
        <taxon>Pseudonocardiales</taxon>
        <taxon>Pseudonocardiaceae</taxon>
        <taxon>Pseudonocardia</taxon>
    </lineage>
</organism>
<keyword evidence="2" id="KW-1185">Reference proteome</keyword>
<gene>
    <name evidence="1" type="ORF">ACFQH9_00365</name>
</gene>
<dbReference type="Gene3D" id="2.130.10.10">
    <property type="entry name" value="YVTN repeat-like/Quinoprotein amine dehydrogenase"/>
    <property type="match status" value="1"/>
</dbReference>